<feature type="region of interest" description="Disordered" evidence="1">
    <location>
        <begin position="45"/>
        <end position="72"/>
    </location>
</feature>
<evidence type="ECO:0000313" key="2">
    <source>
        <dbReference type="EMBL" id="KAI9176589.1"/>
    </source>
</evidence>
<evidence type="ECO:0000313" key="3">
    <source>
        <dbReference type="Proteomes" id="UP001064489"/>
    </source>
</evidence>
<keyword evidence="3" id="KW-1185">Reference proteome</keyword>
<dbReference type="InterPro" id="IPR036691">
    <property type="entry name" value="Endo/exonu/phosph_ase_sf"/>
</dbReference>
<evidence type="ECO:0008006" key="4">
    <source>
        <dbReference type="Google" id="ProtNLM"/>
    </source>
</evidence>
<dbReference type="Gene3D" id="3.60.10.10">
    <property type="entry name" value="Endonuclease/exonuclease/phosphatase"/>
    <property type="match status" value="1"/>
</dbReference>
<dbReference type="AlphaFoldDB" id="A0AAD5NQQ2"/>
<evidence type="ECO:0000256" key="1">
    <source>
        <dbReference type="SAM" id="MobiDB-lite"/>
    </source>
</evidence>
<accession>A0AAD5NQQ2</accession>
<dbReference type="SUPFAM" id="SSF56219">
    <property type="entry name" value="DNase I-like"/>
    <property type="match status" value="1"/>
</dbReference>
<gene>
    <name evidence="2" type="ORF">LWI28_004709</name>
</gene>
<comment type="caution">
    <text evidence="2">The sequence shown here is derived from an EMBL/GenBank/DDBJ whole genome shotgun (WGS) entry which is preliminary data.</text>
</comment>
<dbReference type="PANTHER" id="PTHR33710:SF77">
    <property type="entry name" value="DNASE I-LIKE SUPERFAMILY PROTEIN"/>
    <property type="match status" value="1"/>
</dbReference>
<proteinExistence type="predicted"/>
<sequence>MGQLELGRLQRMILFSRVKKQELFRLGVIGPKEVGQLLKGLVHKSPLPKERNQKAKGSGQVTVDPNESSKSRDYVVKRDSNRKLGGGCWKRQAWNRGNVCGDSGVKLMRGKRNFVEVLVDVSVVGSSEYGEKKGRFSVGGTVSDAQISAAREIIGGGIGEEWGFGFVLVYRVSVDLLTYSVSHIDVHVSHGSKRWRLTGFYGNPIQDQQCHTWTLLHRLRGMSTLPWLCIGDFNEILCAEEKEGGLVHQRQLIEGFREALDLCDLEDMGFVGPMFTWSNRGSGDGLGNRKQFHFESCWAEHEECKFVVRRSWVPSGGSGAMDRVANTISMCTQQLHRWNAMFRKSRQADIESLQKEIGAISSNIQPDSWNVIRRLESRLDCLLSEEEEYWKQRSKVEWLKGGDRNMKFFHLKASARKACNEIHGLLTEDGE</sequence>
<dbReference type="PANTHER" id="PTHR33710">
    <property type="entry name" value="BNAC02G09200D PROTEIN"/>
    <property type="match status" value="1"/>
</dbReference>
<reference evidence="2" key="2">
    <citation type="submission" date="2023-02" db="EMBL/GenBank/DDBJ databases">
        <authorList>
            <person name="Swenson N.G."/>
            <person name="Wegrzyn J.L."/>
            <person name="Mcevoy S.L."/>
        </authorList>
    </citation>
    <scope>NUCLEOTIDE SEQUENCE</scope>
    <source>
        <strain evidence="2">91603</strain>
        <tissue evidence="2">Leaf</tissue>
    </source>
</reference>
<protein>
    <recommendedName>
        <fullName evidence="4">Endonuclease/exonuclease/phosphatase domain-containing protein</fullName>
    </recommendedName>
</protein>
<name>A0AAD5NQQ2_ACENE</name>
<dbReference type="EMBL" id="JAJSOW010000102">
    <property type="protein sequence ID" value="KAI9176589.1"/>
    <property type="molecule type" value="Genomic_DNA"/>
</dbReference>
<reference evidence="2" key="1">
    <citation type="journal article" date="2022" name="Plant J.">
        <title>Strategies of tolerance reflected in two North American maple genomes.</title>
        <authorList>
            <person name="McEvoy S.L."/>
            <person name="Sezen U.U."/>
            <person name="Trouern-Trend A."/>
            <person name="McMahon S.M."/>
            <person name="Schaberg P.G."/>
            <person name="Yang J."/>
            <person name="Wegrzyn J.L."/>
            <person name="Swenson N.G."/>
        </authorList>
    </citation>
    <scope>NUCLEOTIDE SEQUENCE</scope>
    <source>
        <strain evidence="2">91603</strain>
    </source>
</reference>
<organism evidence="2 3">
    <name type="scientific">Acer negundo</name>
    <name type="common">Box elder</name>
    <dbReference type="NCBI Taxonomy" id="4023"/>
    <lineage>
        <taxon>Eukaryota</taxon>
        <taxon>Viridiplantae</taxon>
        <taxon>Streptophyta</taxon>
        <taxon>Embryophyta</taxon>
        <taxon>Tracheophyta</taxon>
        <taxon>Spermatophyta</taxon>
        <taxon>Magnoliopsida</taxon>
        <taxon>eudicotyledons</taxon>
        <taxon>Gunneridae</taxon>
        <taxon>Pentapetalae</taxon>
        <taxon>rosids</taxon>
        <taxon>malvids</taxon>
        <taxon>Sapindales</taxon>
        <taxon>Sapindaceae</taxon>
        <taxon>Hippocastanoideae</taxon>
        <taxon>Acereae</taxon>
        <taxon>Acer</taxon>
    </lineage>
</organism>
<dbReference type="Proteomes" id="UP001064489">
    <property type="component" value="Chromosome 5"/>
</dbReference>